<proteinExistence type="predicted"/>
<evidence type="ECO:0000313" key="3">
    <source>
        <dbReference type="Proteomes" id="UP000199227"/>
    </source>
</evidence>
<dbReference type="EMBL" id="FOXB01000009">
    <property type="protein sequence ID" value="SFP19121.1"/>
    <property type="molecule type" value="Genomic_DNA"/>
</dbReference>
<dbReference type="STRING" id="223786.SAMN05216234_10959"/>
<evidence type="ECO:0000256" key="1">
    <source>
        <dbReference type="SAM" id="Phobius"/>
    </source>
</evidence>
<keyword evidence="1" id="KW-1133">Transmembrane helix</keyword>
<organism evidence="2 3">
    <name type="scientific">Hydrogenimonas thermophila</name>
    <dbReference type="NCBI Taxonomy" id="223786"/>
    <lineage>
        <taxon>Bacteria</taxon>
        <taxon>Pseudomonadati</taxon>
        <taxon>Campylobacterota</taxon>
        <taxon>Epsilonproteobacteria</taxon>
        <taxon>Campylobacterales</taxon>
        <taxon>Hydrogenimonadaceae</taxon>
        <taxon>Hydrogenimonas</taxon>
    </lineage>
</organism>
<keyword evidence="3" id="KW-1185">Reference proteome</keyword>
<name>A0A1I5ND31_9BACT</name>
<keyword evidence="1" id="KW-0812">Transmembrane</keyword>
<evidence type="ECO:0000313" key="2">
    <source>
        <dbReference type="EMBL" id="SFP19121.1"/>
    </source>
</evidence>
<keyword evidence="1" id="KW-0472">Membrane</keyword>
<sequence length="102" mass="11556">MKRIKSIVGKILLIVMTAFIAHDYMIGQDDAVSNSSITKAHIQQNVSHYPTAVEHQVFHSPALTSSERILMREVRLITPEFRLQTLLSQDFTNPPFTPPKLV</sequence>
<feature type="transmembrane region" description="Helical" evidence="1">
    <location>
        <begin position="7"/>
        <end position="26"/>
    </location>
</feature>
<dbReference type="RefSeq" id="WP_143089688.1">
    <property type="nucleotide sequence ID" value="NZ_FOXB01000009.1"/>
</dbReference>
<accession>A0A1I5ND31</accession>
<gene>
    <name evidence="2" type="ORF">SAMN05216234_10959</name>
</gene>
<dbReference type="AlphaFoldDB" id="A0A1I5ND31"/>
<protein>
    <submittedName>
        <fullName evidence="2">Uncharacterized protein</fullName>
    </submittedName>
</protein>
<dbReference type="Proteomes" id="UP000199227">
    <property type="component" value="Unassembled WGS sequence"/>
</dbReference>
<reference evidence="2 3" key="1">
    <citation type="submission" date="2016-10" db="EMBL/GenBank/DDBJ databases">
        <authorList>
            <person name="de Groot N.N."/>
        </authorList>
    </citation>
    <scope>NUCLEOTIDE SEQUENCE [LARGE SCALE GENOMIC DNA]</scope>
    <source>
        <strain evidence="2 3">EP1-55-1</strain>
    </source>
</reference>